<proteinExistence type="predicted"/>
<evidence type="ECO:0008006" key="3">
    <source>
        <dbReference type="Google" id="ProtNLM"/>
    </source>
</evidence>
<dbReference type="STRING" id="333673.A0A3M0JNY4"/>
<dbReference type="Proteomes" id="UP000269221">
    <property type="component" value="Unassembled WGS sequence"/>
</dbReference>
<dbReference type="AlphaFoldDB" id="A0A3M0JNY4"/>
<protein>
    <recommendedName>
        <fullName evidence="3">Reverse transcriptase domain-containing protein</fullName>
    </recommendedName>
</protein>
<evidence type="ECO:0000313" key="2">
    <source>
        <dbReference type="Proteomes" id="UP000269221"/>
    </source>
</evidence>
<name>A0A3M0JNY4_HIRRU</name>
<reference evidence="1 2" key="1">
    <citation type="submission" date="2018-07" db="EMBL/GenBank/DDBJ databases">
        <title>A high quality draft genome assembly of the barn swallow (H. rustica rustica).</title>
        <authorList>
            <person name="Formenti G."/>
            <person name="Chiara M."/>
            <person name="Poveda L."/>
            <person name="Francoijs K.-J."/>
            <person name="Bonisoli-Alquati A."/>
            <person name="Canova L."/>
            <person name="Gianfranceschi L."/>
            <person name="Horner D.S."/>
            <person name="Saino N."/>
        </authorList>
    </citation>
    <scope>NUCLEOTIDE SEQUENCE [LARGE SCALE GENOMIC DNA]</scope>
    <source>
        <strain evidence="1">Chelidonia</strain>
        <tissue evidence="1">Blood</tissue>
    </source>
</reference>
<dbReference type="PANTHER" id="PTHR33332">
    <property type="entry name" value="REVERSE TRANSCRIPTASE DOMAIN-CONTAINING PROTEIN"/>
    <property type="match status" value="1"/>
</dbReference>
<accession>A0A3M0JNY4</accession>
<dbReference type="OrthoDB" id="10056483at2759"/>
<evidence type="ECO:0000313" key="1">
    <source>
        <dbReference type="EMBL" id="RMC00440.1"/>
    </source>
</evidence>
<keyword evidence="2" id="KW-1185">Reference proteome</keyword>
<gene>
    <name evidence="1" type="ORF">DUI87_23049</name>
</gene>
<sequence>MIALEGLWSVVLNPNGDQGGVDVREGSVLGLALLNIFVGDTDIGTESSLSKFAGGTELCGTADTLEGRDAIKRDLDRVERRDCVNLMKFNEAKCKVLHKGQGNLKHGYRLGRECTESSPEEKDLGALSDKKLCTTWQCSCAAQKANHVLGCIKRNVASRSREIFPFSCSHETPPRAVRSILGLST</sequence>
<organism evidence="1 2">
    <name type="scientific">Hirundo rustica rustica</name>
    <dbReference type="NCBI Taxonomy" id="333673"/>
    <lineage>
        <taxon>Eukaryota</taxon>
        <taxon>Metazoa</taxon>
        <taxon>Chordata</taxon>
        <taxon>Craniata</taxon>
        <taxon>Vertebrata</taxon>
        <taxon>Euteleostomi</taxon>
        <taxon>Archelosauria</taxon>
        <taxon>Archosauria</taxon>
        <taxon>Dinosauria</taxon>
        <taxon>Saurischia</taxon>
        <taxon>Theropoda</taxon>
        <taxon>Coelurosauria</taxon>
        <taxon>Aves</taxon>
        <taxon>Neognathae</taxon>
        <taxon>Neoaves</taxon>
        <taxon>Telluraves</taxon>
        <taxon>Australaves</taxon>
        <taxon>Passeriformes</taxon>
        <taxon>Sylvioidea</taxon>
        <taxon>Hirundinidae</taxon>
        <taxon>Hirundo</taxon>
    </lineage>
</organism>
<comment type="caution">
    <text evidence="1">The sequence shown here is derived from an EMBL/GenBank/DDBJ whole genome shotgun (WGS) entry which is preliminary data.</text>
</comment>
<dbReference type="EMBL" id="QRBI01000144">
    <property type="protein sequence ID" value="RMC00440.1"/>
    <property type="molecule type" value="Genomic_DNA"/>
</dbReference>